<protein>
    <submittedName>
        <fullName evidence="2">Uncharacterized protein</fullName>
    </submittedName>
</protein>
<sequence length="124" mass="13710">MNRPTKIALFVAAILFAWNAAAFCASASEHRSLFLQTPVQSILSNAHSQGEPLAYPDNRQTKPGILQIDSLTDVELGDLHMDLFGILFVRVPQYGNKAGIGADTENIALLLQRKKIIYPFHSFL</sequence>
<name>A0A6M1T198_9BACT</name>
<accession>A0A6M1T198</accession>
<evidence type="ECO:0000313" key="2">
    <source>
        <dbReference type="EMBL" id="NGP77866.1"/>
    </source>
</evidence>
<gene>
    <name evidence="2" type="ORF">G3570_14555</name>
</gene>
<organism evidence="2 3">
    <name type="scientific">Halalkalibaculum roseum</name>
    <dbReference type="NCBI Taxonomy" id="2709311"/>
    <lineage>
        <taxon>Bacteria</taxon>
        <taxon>Pseudomonadati</taxon>
        <taxon>Balneolota</taxon>
        <taxon>Balneolia</taxon>
        <taxon>Balneolales</taxon>
        <taxon>Balneolaceae</taxon>
        <taxon>Halalkalibaculum</taxon>
    </lineage>
</organism>
<dbReference type="EMBL" id="JAALLT010000004">
    <property type="protein sequence ID" value="NGP77866.1"/>
    <property type="molecule type" value="Genomic_DNA"/>
</dbReference>
<keyword evidence="3" id="KW-1185">Reference proteome</keyword>
<feature type="chain" id="PRO_5027058269" evidence="1">
    <location>
        <begin position="28"/>
        <end position="124"/>
    </location>
</feature>
<evidence type="ECO:0000256" key="1">
    <source>
        <dbReference type="SAM" id="SignalP"/>
    </source>
</evidence>
<dbReference type="RefSeq" id="WP_165143561.1">
    <property type="nucleotide sequence ID" value="NZ_JAALLT010000004.1"/>
</dbReference>
<evidence type="ECO:0000313" key="3">
    <source>
        <dbReference type="Proteomes" id="UP000473278"/>
    </source>
</evidence>
<proteinExistence type="predicted"/>
<dbReference type="AlphaFoldDB" id="A0A6M1T198"/>
<comment type="caution">
    <text evidence="2">The sequence shown here is derived from an EMBL/GenBank/DDBJ whole genome shotgun (WGS) entry which is preliminary data.</text>
</comment>
<dbReference type="Proteomes" id="UP000473278">
    <property type="component" value="Unassembled WGS sequence"/>
</dbReference>
<keyword evidence="1" id="KW-0732">Signal</keyword>
<feature type="signal peptide" evidence="1">
    <location>
        <begin position="1"/>
        <end position="27"/>
    </location>
</feature>
<reference evidence="2 3" key="1">
    <citation type="submission" date="2020-02" db="EMBL/GenBank/DDBJ databases">
        <title>Balneolaceae bacterium YR4-1, complete genome.</title>
        <authorList>
            <person name="Li Y."/>
            <person name="Wu S."/>
        </authorList>
    </citation>
    <scope>NUCLEOTIDE SEQUENCE [LARGE SCALE GENOMIC DNA]</scope>
    <source>
        <strain evidence="2 3">YR4-1</strain>
    </source>
</reference>